<organism evidence="1 2">
    <name type="scientific">Priestia taiwanensis</name>
    <dbReference type="NCBI Taxonomy" id="1347902"/>
    <lineage>
        <taxon>Bacteria</taxon>
        <taxon>Bacillati</taxon>
        <taxon>Bacillota</taxon>
        <taxon>Bacilli</taxon>
        <taxon>Bacillales</taxon>
        <taxon>Bacillaceae</taxon>
        <taxon>Priestia</taxon>
    </lineage>
</organism>
<evidence type="ECO:0000313" key="1">
    <source>
        <dbReference type="EMBL" id="GGE85741.1"/>
    </source>
</evidence>
<dbReference type="EMBL" id="BMFK01000011">
    <property type="protein sequence ID" value="GGE85741.1"/>
    <property type="molecule type" value="Genomic_DNA"/>
</dbReference>
<reference evidence="1" key="2">
    <citation type="submission" date="2020-09" db="EMBL/GenBank/DDBJ databases">
        <authorList>
            <person name="Sun Q."/>
            <person name="Zhou Y."/>
        </authorList>
    </citation>
    <scope>NUCLEOTIDE SEQUENCE</scope>
    <source>
        <strain evidence="1">CGMCC 1.12698</strain>
    </source>
</reference>
<gene>
    <name evidence="1" type="ORF">GCM10007140_38880</name>
</gene>
<protein>
    <submittedName>
        <fullName evidence="1">Uncharacterized protein</fullName>
    </submittedName>
</protein>
<accession>A0A917AXV9</accession>
<dbReference type="RefSeq" id="WP_188390177.1">
    <property type="nucleotide sequence ID" value="NZ_BMFK01000011.1"/>
</dbReference>
<name>A0A917AXV9_9BACI</name>
<sequence length="155" mass="17912">MTLYTFIASDNPLVEVDNSGFIHIKVRDLKKVEPKLDLEFWGNVDDESMILYAKEESELGGLEISLCDNPPNGLEQYINKKYIYWLEGDFGSEFLKQLTEYVKLKVKIEDKVELWSILFGEGIKTKQVKSLSLNEISEDSFKILHNHKCCCLVIE</sequence>
<dbReference type="Proteomes" id="UP000605259">
    <property type="component" value="Unassembled WGS sequence"/>
</dbReference>
<evidence type="ECO:0000313" key="2">
    <source>
        <dbReference type="Proteomes" id="UP000605259"/>
    </source>
</evidence>
<dbReference type="AlphaFoldDB" id="A0A917AXV9"/>
<comment type="caution">
    <text evidence="1">The sequence shown here is derived from an EMBL/GenBank/DDBJ whole genome shotgun (WGS) entry which is preliminary data.</text>
</comment>
<proteinExistence type="predicted"/>
<reference evidence="1" key="1">
    <citation type="journal article" date="2014" name="Int. J. Syst. Evol. Microbiol.">
        <title>Complete genome sequence of Corynebacterium casei LMG S-19264T (=DSM 44701T), isolated from a smear-ripened cheese.</title>
        <authorList>
            <consortium name="US DOE Joint Genome Institute (JGI-PGF)"/>
            <person name="Walter F."/>
            <person name="Albersmeier A."/>
            <person name="Kalinowski J."/>
            <person name="Ruckert C."/>
        </authorList>
    </citation>
    <scope>NUCLEOTIDE SEQUENCE</scope>
    <source>
        <strain evidence="1">CGMCC 1.12698</strain>
    </source>
</reference>
<keyword evidence="2" id="KW-1185">Reference proteome</keyword>